<evidence type="ECO:0000313" key="3">
    <source>
        <dbReference type="EMBL" id="KAG7409180.1"/>
    </source>
</evidence>
<dbReference type="PANTHER" id="PTHR38797">
    <property type="entry name" value="NUCLEAR PORE COMPLEX PROTEIN NUP85-RELATED"/>
    <property type="match status" value="1"/>
</dbReference>
<evidence type="ECO:0000313" key="4">
    <source>
        <dbReference type="Proteomes" id="UP000694050"/>
    </source>
</evidence>
<comment type="caution">
    <text evidence="3">The sequence shown here is derived from an EMBL/GenBank/DDBJ whole genome shotgun (WGS) entry which is preliminary data.</text>
</comment>
<dbReference type="EMBL" id="JAELUQ010000008">
    <property type="protein sequence ID" value="KAG7409180.1"/>
    <property type="molecule type" value="Genomic_DNA"/>
</dbReference>
<dbReference type="PANTHER" id="PTHR38797:SF4">
    <property type="entry name" value="NUCLEAR PORE COMPLEX PROTEIN NUP85"/>
    <property type="match status" value="1"/>
</dbReference>
<protein>
    <recommendedName>
        <fullName evidence="2">Nephrocystin 3-like N-terminal domain-containing protein</fullName>
    </recommendedName>
</protein>
<evidence type="ECO:0000259" key="2">
    <source>
        <dbReference type="Pfam" id="PF24883"/>
    </source>
</evidence>
<dbReference type="Pfam" id="PF12311">
    <property type="entry name" value="DUF3632"/>
    <property type="match status" value="1"/>
</dbReference>
<dbReference type="InterPro" id="IPR056884">
    <property type="entry name" value="NPHP3-like_N"/>
</dbReference>
<proteinExistence type="predicted"/>
<dbReference type="Pfam" id="PF24883">
    <property type="entry name" value="NPHP3_N"/>
    <property type="match status" value="1"/>
</dbReference>
<dbReference type="Proteomes" id="UP000694050">
    <property type="component" value="Unassembled WGS sequence"/>
</dbReference>
<evidence type="ECO:0000256" key="1">
    <source>
        <dbReference type="ARBA" id="ARBA00022737"/>
    </source>
</evidence>
<feature type="domain" description="Nephrocystin 3-like N-terminal" evidence="2">
    <location>
        <begin position="522"/>
        <end position="598"/>
    </location>
</feature>
<reference evidence="3" key="1">
    <citation type="submission" date="2021-04" db="EMBL/GenBank/DDBJ databases">
        <title>First draft genome resource for Brassicaceae pathogens Fusarium oxysporum f. sp. raphani and Fusarium oxysporum f. sp. rapae.</title>
        <authorList>
            <person name="Asai S."/>
        </authorList>
    </citation>
    <scope>NUCLEOTIDE SEQUENCE</scope>
    <source>
        <strain evidence="3">Tf1208</strain>
    </source>
</reference>
<dbReference type="InterPro" id="IPR053204">
    <property type="entry name" value="Oxopyrrolidines_Biosynth-assoc"/>
</dbReference>
<gene>
    <name evidence="3" type="ORF">Forpe1208_v011581</name>
</gene>
<accession>A0A8J5NQ18</accession>
<organism evidence="3 4">
    <name type="scientific">Fusarium oxysporum f. sp. rapae</name>
    <dbReference type="NCBI Taxonomy" id="485398"/>
    <lineage>
        <taxon>Eukaryota</taxon>
        <taxon>Fungi</taxon>
        <taxon>Dikarya</taxon>
        <taxon>Ascomycota</taxon>
        <taxon>Pezizomycotina</taxon>
        <taxon>Sordariomycetes</taxon>
        <taxon>Hypocreomycetidae</taxon>
        <taxon>Hypocreales</taxon>
        <taxon>Nectriaceae</taxon>
        <taxon>Fusarium</taxon>
        <taxon>Fusarium oxysporum species complex</taxon>
    </lineage>
</organism>
<dbReference type="AlphaFoldDB" id="A0A8J5NQ18"/>
<keyword evidence="1" id="KW-0677">Repeat</keyword>
<dbReference type="InterPro" id="IPR022085">
    <property type="entry name" value="OpdG"/>
</dbReference>
<sequence>MTDLTKLLSDSAITAEQAAEKLASPCLEAIKKNEDASKIEGEFDSLWSSVLSAAEQTPHDKQGKLVETLHAIKSIPQSAETAKKVVVWGEEKRWDELPMFGGKAREQLDIAQEKSDEAFVNINGFFARATAAGVDDLSLFAIWTLREALEDPAADEISETSPKLLRASSVWFIYAADALAKASKDGKQFDGKVAKPGASLTEFKDEAGWRGFNNDRWKVWQDRFSTLKEADIPQDSKSLTMDMALSLRDGSRLKPDIRLAQAVSEFEAALTSEQKIAFRASRSSAAHVAPTMSDVMRLTAEIDLKATAKHGRGRCFGPRMTNLLQAIQQFAALGDVVVGGSQNLIACGVWAAARMAVHVITGYFTYLEKFSLLFMAVGRNAPRYQAMAAIYPKSKNLQRYMCEYFIIVTRICFQSISWTRKSAFSRLSTSISDPDMKEFQSELETWSSSIKEEANLLLNQKIDEEAKENAKFRSLTSFLSESSSHQRRIKTCARFLQACSQYDYRTTWKQTRKSGTTRLLESFSEYQQWQADQSSHDSILFRGKLGAGKSVLLANVVDDLNLQNNAIVLYFFARYDRPAGLNARTILGCLIRQLLEHFVANRDFDPIFNKNNATIRDADDIVEIFKQVPPHN</sequence>
<name>A0A8J5NQ18_FUSOX</name>